<name>A0ABD3PLG6_9STRA</name>
<evidence type="ECO:0000313" key="1">
    <source>
        <dbReference type="EMBL" id="KAL3788870.1"/>
    </source>
</evidence>
<protein>
    <submittedName>
        <fullName evidence="1">Uncharacterized protein</fullName>
    </submittedName>
</protein>
<gene>
    <name evidence="1" type="ORF">ACHAW5_009227</name>
</gene>
<sequence length="40" mass="4627">MVTVRTGVLAQIEMELLIRCRYEKITNEVKTSFVDRALLS</sequence>
<keyword evidence="2" id="KW-1185">Reference proteome</keyword>
<comment type="caution">
    <text evidence="1">The sequence shown here is derived from an EMBL/GenBank/DDBJ whole genome shotgun (WGS) entry which is preliminary data.</text>
</comment>
<dbReference type="Proteomes" id="UP001530315">
    <property type="component" value="Unassembled WGS sequence"/>
</dbReference>
<organism evidence="1 2">
    <name type="scientific">Stephanodiscus triporus</name>
    <dbReference type="NCBI Taxonomy" id="2934178"/>
    <lineage>
        <taxon>Eukaryota</taxon>
        <taxon>Sar</taxon>
        <taxon>Stramenopiles</taxon>
        <taxon>Ochrophyta</taxon>
        <taxon>Bacillariophyta</taxon>
        <taxon>Coscinodiscophyceae</taxon>
        <taxon>Thalassiosirophycidae</taxon>
        <taxon>Stephanodiscales</taxon>
        <taxon>Stephanodiscaceae</taxon>
        <taxon>Stephanodiscus</taxon>
    </lineage>
</organism>
<proteinExistence type="predicted"/>
<dbReference type="EMBL" id="JALLAZ020000708">
    <property type="protein sequence ID" value="KAL3788870.1"/>
    <property type="molecule type" value="Genomic_DNA"/>
</dbReference>
<dbReference type="AlphaFoldDB" id="A0ABD3PLG6"/>
<accession>A0ABD3PLG6</accession>
<reference evidence="1 2" key="1">
    <citation type="submission" date="2024-10" db="EMBL/GenBank/DDBJ databases">
        <title>Updated reference genomes for cyclostephanoid diatoms.</title>
        <authorList>
            <person name="Roberts W.R."/>
            <person name="Alverson A.J."/>
        </authorList>
    </citation>
    <scope>NUCLEOTIDE SEQUENCE [LARGE SCALE GENOMIC DNA]</scope>
    <source>
        <strain evidence="1 2">AJA276-08</strain>
    </source>
</reference>
<evidence type="ECO:0000313" key="2">
    <source>
        <dbReference type="Proteomes" id="UP001530315"/>
    </source>
</evidence>